<dbReference type="SMART" id="SM00448">
    <property type="entry name" value="REC"/>
    <property type="match status" value="2"/>
</dbReference>
<name>A0A9X3YK73_9GAMM</name>
<dbReference type="PANTHER" id="PTHR44591">
    <property type="entry name" value="STRESS RESPONSE REGULATOR PROTEIN 1"/>
    <property type="match status" value="1"/>
</dbReference>
<protein>
    <submittedName>
        <fullName evidence="4">Response regulator</fullName>
    </submittedName>
</protein>
<evidence type="ECO:0000256" key="2">
    <source>
        <dbReference type="PROSITE-ProRule" id="PRU00169"/>
    </source>
</evidence>
<dbReference type="SUPFAM" id="SSF52172">
    <property type="entry name" value="CheY-like"/>
    <property type="match status" value="2"/>
</dbReference>
<comment type="caution">
    <text evidence="4">The sequence shown here is derived from an EMBL/GenBank/DDBJ whole genome shotgun (WGS) entry which is preliminary data.</text>
</comment>
<dbReference type="PANTHER" id="PTHR44591:SF19">
    <property type="entry name" value="TWO-COMPONENT RESPONSE REGULATOR-RELATED"/>
    <property type="match status" value="1"/>
</dbReference>
<dbReference type="InterPro" id="IPR001789">
    <property type="entry name" value="Sig_transdc_resp-reg_receiver"/>
</dbReference>
<keyword evidence="1 2" id="KW-0597">Phosphoprotein</keyword>
<sequence length="304" mass="33486">MSKPCLLLVDDEERILRSLAMLFRAHYDVVATTDGVEALKVVRSRPVHVVVSDQRMPAITGVDLLRQIRDHSPRTMRILLTGYADLAAVEASVNDGEIFRFLEKPWDALKLQDAVAQAADIAHAEFAEPIRVAPPPEAIVAARVLVLDEDPSTAMLVRGLLPPSCAITIATTVEAALARLGEAEHAVILAELKHGSDDVIGALKLLKQANPHTLAIACSSLRDGRLLIDLINQGQVFRFLPKPLGRELLRRALTAALDRHAQLAHDPQRARRHAVEAPREVSLPSRVMDYFRRIRENARQKAAS</sequence>
<dbReference type="CDD" id="cd17569">
    <property type="entry name" value="REC_HupR-like"/>
    <property type="match status" value="1"/>
</dbReference>
<dbReference type="InterPro" id="IPR011006">
    <property type="entry name" value="CheY-like_superfamily"/>
</dbReference>
<evidence type="ECO:0000259" key="3">
    <source>
        <dbReference type="PROSITE" id="PS50110"/>
    </source>
</evidence>
<dbReference type="PROSITE" id="PS50110">
    <property type="entry name" value="RESPONSE_REGULATORY"/>
    <property type="match status" value="2"/>
</dbReference>
<feature type="domain" description="Response regulatory" evidence="3">
    <location>
        <begin position="143"/>
        <end position="257"/>
    </location>
</feature>
<dbReference type="InterPro" id="IPR050595">
    <property type="entry name" value="Bact_response_regulator"/>
</dbReference>
<dbReference type="Pfam" id="PF00072">
    <property type="entry name" value="Response_reg"/>
    <property type="match status" value="1"/>
</dbReference>
<evidence type="ECO:0000313" key="5">
    <source>
        <dbReference type="Proteomes" id="UP001139971"/>
    </source>
</evidence>
<keyword evidence="5" id="KW-1185">Reference proteome</keyword>
<comment type="caution">
    <text evidence="2">Lacks conserved residue(s) required for the propagation of feature annotation.</text>
</comment>
<organism evidence="4 5">
    <name type="scientific">Tahibacter soli</name>
    <dbReference type="NCBI Taxonomy" id="2983605"/>
    <lineage>
        <taxon>Bacteria</taxon>
        <taxon>Pseudomonadati</taxon>
        <taxon>Pseudomonadota</taxon>
        <taxon>Gammaproteobacteria</taxon>
        <taxon>Lysobacterales</taxon>
        <taxon>Rhodanobacteraceae</taxon>
        <taxon>Tahibacter</taxon>
    </lineage>
</organism>
<dbReference type="Proteomes" id="UP001139971">
    <property type="component" value="Unassembled WGS sequence"/>
</dbReference>
<proteinExistence type="predicted"/>
<feature type="domain" description="Response regulatory" evidence="3">
    <location>
        <begin position="5"/>
        <end position="119"/>
    </location>
</feature>
<dbReference type="EMBL" id="JAOVZO020000018">
    <property type="protein sequence ID" value="MDC8013914.1"/>
    <property type="molecule type" value="Genomic_DNA"/>
</dbReference>
<dbReference type="GO" id="GO:0000160">
    <property type="term" value="P:phosphorelay signal transduction system"/>
    <property type="evidence" value="ECO:0007669"/>
    <property type="project" value="InterPro"/>
</dbReference>
<reference evidence="4" key="1">
    <citation type="submission" date="2023-02" db="EMBL/GenBank/DDBJ databases">
        <title>Tahibacter soli sp. nov. isolated from soil.</title>
        <authorList>
            <person name="Baek J.H."/>
            <person name="Lee J.K."/>
            <person name="Choi D.G."/>
            <person name="Jeon C.O."/>
        </authorList>
    </citation>
    <scope>NUCLEOTIDE SEQUENCE</scope>
    <source>
        <strain evidence="4">BL</strain>
    </source>
</reference>
<gene>
    <name evidence="4" type="ORF">OD750_015325</name>
</gene>
<evidence type="ECO:0000256" key="1">
    <source>
        <dbReference type="ARBA" id="ARBA00022553"/>
    </source>
</evidence>
<evidence type="ECO:0000313" key="4">
    <source>
        <dbReference type="EMBL" id="MDC8013914.1"/>
    </source>
</evidence>
<dbReference type="Gene3D" id="3.40.50.2300">
    <property type="match status" value="2"/>
</dbReference>
<dbReference type="RefSeq" id="WP_263541560.1">
    <property type="nucleotide sequence ID" value="NZ_JAOVZO020000018.1"/>
</dbReference>
<dbReference type="AlphaFoldDB" id="A0A9X3YK73"/>
<accession>A0A9X3YK73</accession>
<feature type="modified residue" description="4-aspartylphosphate" evidence="2">
    <location>
        <position position="53"/>
    </location>
</feature>